<keyword evidence="7" id="KW-0812">Transmembrane</keyword>
<dbReference type="PANTHER" id="PTHR11584">
    <property type="entry name" value="SERINE/THREONINE PROTEIN KINASE"/>
    <property type="match status" value="1"/>
</dbReference>
<reference evidence="10" key="1">
    <citation type="submission" date="2024-02" db="UniProtKB">
        <authorList>
            <consortium name="WormBaseParasite"/>
        </authorList>
    </citation>
    <scope>IDENTIFICATION</scope>
</reference>
<dbReference type="InterPro" id="IPR011009">
    <property type="entry name" value="Kinase-like_dom_sf"/>
</dbReference>
<keyword evidence="5" id="KW-0067">ATP-binding</keyword>
<dbReference type="InterPro" id="IPR000719">
    <property type="entry name" value="Prot_kinase_dom"/>
</dbReference>
<keyword evidence="2" id="KW-0808">Transferase</keyword>
<evidence type="ECO:0000256" key="5">
    <source>
        <dbReference type="ARBA" id="ARBA00022840"/>
    </source>
</evidence>
<keyword evidence="7" id="KW-1133">Transmembrane helix</keyword>
<organism evidence="9 10">
    <name type="scientific">Mesorhabditis belari</name>
    <dbReference type="NCBI Taxonomy" id="2138241"/>
    <lineage>
        <taxon>Eukaryota</taxon>
        <taxon>Metazoa</taxon>
        <taxon>Ecdysozoa</taxon>
        <taxon>Nematoda</taxon>
        <taxon>Chromadorea</taxon>
        <taxon>Rhabditida</taxon>
        <taxon>Rhabditina</taxon>
        <taxon>Rhabditomorpha</taxon>
        <taxon>Rhabditoidea</taxon>
        <taxon>Rhabditidae</taxon>
        <taxon>Mesorhabditinae</taxon>
        <taxon>Mesorhabditis</taxon>
    </lineage>
</organism>
<evidence type="ECO:0000313" key="10">
    <source>
        <dbReference type="WBParaSite" id="MBELARI_LOCUS6972"/>
    </source>
</evidence>
<keyword evidence="9" id="KW-1185">Reference proteome</keyword>
<evidence type="ECO:0000256" key="1">
    <source>
        <dbReference type="ARBA" id="ARBA00022527"/>
    </source>
</evidence>
<evidence type="ECO:0000256" key="4">
    <source>
        <dbReference type="ARBA" id="ARBA00022777"/>
    </source>
</evidence>
<dbReference type="WBParaSite" id="MBELARI_LOCUS6972">
    <property type="protein sequence ID" value="MBELARI_LOCUS6972"/>
    <property type="gene ID" value="MBELARI_LOCUS6972"/>
</dbReference>
<dbReference type="PROSITE" id="PS50011">
    <property type="entry name" value="PROTEIN_KINASE_DOM"/>
    <property type="match status" value="1"/>
</dbReference>
<dbReference type="SMART" id="SM00220">
    <property type="entry name" value="S_TKc"/>
    <property type="match status" value="1"/>
</dbReference>
<sequence>MNPPSGGYNPKSSKLLAHTVEVLPKNDSIRIPNIDHFSYVKTLGAGRFGDVVKYVDTRNGSFITAKQVNLQLFNHWSQNFEKIKLRFKQFLENVTRLHTISHNHDRIAKLFGMYADMERLTLFTEFCENGSVKDRLEKGPLSESIALKYLAQTIDALHYLHSVESPPLVHSDIKATNILLSSDDTVKLSNFGLVRDLCIGGYGMAMAAVVVPDARASLLYLAPEVLLSELGPGYRSSYSPPSDIWALGCTFVEMLTGRPPYGEFFDHGTTQKELVEKLKGPLHKRLPYTGVSVLPLSSEGAHLVCDRIFEEDPRQRPTAAELKTFLTTIDDVPSSSKTRAATYESVECIAVPSAEIVSEMYADAPTTSTDGQRERQQTGGSEKYAPMETLLNGATRKSSRKKRRRRRRTALERSWICCAVYGSRCTYFLGILTKAIFYVLSFITVGLGALAVFLLIACALVWLVRQAISHVCDCDLMEPQYLVISGIFLILLFALLFSCCMVALGEYKFRKANNSLKKSRFWMERPENGVKFCGLQIINPPEKRESEDSELDEDLELGSPLPVISPNHDFLKYYSSEP</sequence>
<dbReference type="Gene3D" id="1.10.510.10">
    <property type="entry name" value="Transferase(Phosphotransferase) domain 1"/>
    <property type="match status" value="1"/>
</dbReference>
<dbReference type="GO" id="GO:0004674">
    <property type="term" value="F:protein serine/threonine kinase activity"/>
    <property type="evidence" value="ECO:0007669"/>
    <property type="project" value="UniProtKB-KW"/>
</dbReference>
<feature type="region of interest" description="Disordered" evidence="6">
    <location>
        <begin position="362"/>
        <end position="382"/>
    </location>
</feature>
<accession>A0AAF3FIW6</accession>
<evidence type="ECO:0000259" key="8">
    <source>
        <dbReference type="PROSITE" id="PS50011"/>
    </source>
</evidence>
<keyword evidence="4" id="KW-0418">Kinase</keyword>
<dbReference type="InterPro" id="IPR008271">
    <property type="entry name" value="Ser/Thr_kinase_AS"/>
</dbReference>
<protein>
    <recommendedName>
        <fullName evidence="8">Protein kinase domain-containing protein</fullName>
    </recommendedName>
</protein>
<keyword evidence="7" id="KW-0472">Membrane</keyword>
<name>A0AAF3FIW6_9BILA</name>
<evidence type="ECO:0000256" key="2">
    <source>
        <dbReference type="ARBA" id="ARBA00022679"/>
    </source>
</evidence>
<evidence type="ECO:0000256" key="6">
    <source>
        <dbReference type="SAM" id="MobiDB-lite"/>
    </source>
</evidence>
<proteinExistence type="predicted"/>
<dbReference type="Pfam" id="PF00069">
    <property type="entry name" value="Pkinase"/>
    <property type="match status" value="1"/>
</dbReference>
<feature type="transmembrane region" description="Helical" evidence="7">
    <location>
        <begin position="482"/>
        <end position="504"/>
    </location>
</feature>
<feature type="transmembrane region" description="Helical" evidence="7">
    <location>
        <begin position="410"/>
        <end position="429"/>
    </location>
</feature>
<keyword evidence="1" id="KW-0723">Serine/threonine-protein kinase</keyword>
<dbReference type="Gene3D" id="3.30.200.20">
    <property type="entry name" value="Phosphorylase Kinase, domain 1"/>
    <property type="match status" value="1"/>
</dbReference>
<keyword evidence="3" id="KW-0547">Nucleotide-binding</keyword>
<feature type="domain" description="Protein kinase" evidence="8">
    <location>
        <begin position="37"/>
        <end position="326"/>
    </location>
</feature>
<dbReference type="GO" id="GO:0005524">
    <property type="term" value="F:ATP binding"/>
    <property type="evidence" value="ECO:0007669"/>
    <property type="project" value="UniProtKB-KW"/>
</dbReference>
<feature type="transmembrane region" description="Helical" evidence="7">
    <location>
        <begin position="435"/>
        <end position="462"/>
    </location>
</feature>
<dbReference type="AlphaFoldDB" id="A0AAF3FIW6"/>
<dbReference type="SUPFAM" id="SSF56112">
    <property type="entry name" value="Protein kinase-like (PK-like)"/>
    <property type="match status" value="1"/>
</dbReference>
<evidence type="ECO:0000256" key="7">
    <source>
        <dbReference type="SAM" id="Phobius"/>
    </source>
</evidence>
<evidence type="ECO:0000313" key="9">
    <source>
        <dbReference type="Proteomes" id="UP000887575"/>
    </source>
</evidence>
<evidence type="ECO:0000256" key="3">
    <source>
        <dbReference type="ARBA" id="ARBA00022741"/>
    </source>
</evidence>
<dbReference type="PROSITE" id="PS00108">
    <property type="entry name" value="PROTEIN_KINASE_ST"/>
    <property type="match status" value="1"/>
</dbReference>
<dbReference type="Proteomes" id="UP000887575">
    <property type="component" value="Unassembled WGS sequence"/>
</dbReference>
<dbReference type="PANTHER" id="PTHR11584:SF369">
    <property type="entry name" value="MITOGEN-ACTIVATED PROTEIN KINASE KINASE KINASE 19-RELATED"/>
    <property type="match status" value="1"/>
</dbReference>